<feature type="domain" description="RING-type" evidence="7">
    <location>
        <begin position="73"/>
        <end position="114"/>
    </location>
</feature>
<accession>A0A8H3KWS5</accession>
<dbReference type="PROSITE" id="PS50089">
    <property type="entry name" value="ZF_RING_2"/>
    <property type="match status" value="1"/>
</dbReference>
<feature type="compositionally biased region" description="Acidic residues" evidence="6">
    <location>
        <begin position="52"/>
        <end position="61"/>
    </location>
</feature>
<dbReference type="InterPro" id="IPR027370">
    <property type="entry name" value="Znf-RING_euk"/>
</dbReference>
<dbReference type="AlphaFoldDB" id="A0A8H3KWS5"/>
<feature type="compositionally biased region" description="Polar residues" evidence="6">
    <location>
        <begin position="35"/>
        <end position="49"/>
    </location>
</feature>
<dbReference type="GO" id="GO:0005634">
    <property type="term" value="C:nucleus"/>
    <property type="evidence" value="ECO:0007669"/>
    <property type="project" value="TreeGrafter"/>
</dbReference>
<dbReference type="PANTHER" id="PTHR14134:SF2">
    <property type="entry name" value="E3 UBIQUITIN-PROTEIN LIGASE RAD18"/>
    <property type="match status" value="1"/>
</dbReference>
<name>A0A8H3KWS5_9GLOM</name>
<feature type="region of interest" description="Disordered" evidence="6">
    <location>
        <begin position="34"/>
        <end position="61"/>
    </location>
</feature>
<dbReference type="GO" id="GO:0006301">
    <property type="term" value="P:DNA damage tolerance"/>
    <property type="evidence" value="ECO:0007669"/>
    <property type="project" value="InterPro"/>
</dbReference>
<evidence type="ECO:0000259" key="7">
    <source>
        <dbReference type="PROSITE" id="PS50089"/>
    </source>
</evidence>
<organism evidence="9 10">
    <name type="scientific">Rhizophagus clarus</name>
    <dbReference type="NCBI Taxonomy" id="94130"/>
    <lineage>
        <taxon>Eukaryota</taxon>
        <taxon>Fungi</taxon>
        <taxon>Fungi incertae sedis</taxon>
        <taxon>Mucoromycota</taxon>
        <taxon>Glomeromycotina</taxon>
        <taxon>Glomeromycetes</taxon>
        <taxon>Glomerales</taxon>
        <taxon>Glomeraceae</taxon>
        <taxon>Rhizophagus</taxon>
    </lineage>
</organism>
<dbReference type="InterPro" id="IPR003034">
    <property type="entry name" value="SAP_dom"/>
</dbReference>
<dbReference type="Proteomes" id="UP000615446">
    <property type="component" value="Unassembled WGS sequence"/>
</dbReference>
<dbReference type="PANTHER" id="PTHR14134">
    <property type="entry name" value="E3 UBIQUITIN-PROTEIN LIGASE RAD18"/>
    <property type="match status" value="1"/>
</dbReference>
<dbReference type="GO" id="GO:0061630">
    <property type="term" value="F:ubiquitin protein ligase activity"/>
    <property type="evidence" value="ECO:0007669"/>
    <property type="project" value="InterPro"/>
</dbReference>
<dbReference type="OrthoDB" id="9049620at2759"/>
<sequence length="351" mass="39718">MQYSIATTPACLSLTNSLTSIDSVDVDPFSEELHLTTSRPTSPQHNTRQVDIDSDSDSDSDDELTKLELELKCPVCNDFYDLPMSSKCQHTFCAGCAKFDCNNKTTGLCCPICENSFTTFTQLCKNTLLEEIIKEYKTNRGLITNLYSLGKQAKKRLSRGEMKEPTIATKESESFMSISDCNSDFSSVVSPVEERTKSKRTLEKSSFNMNDNEQKRRRIDGNDNKSSTKLFKKPKIAYSVMNDKKLRSLLKEEGLLTHGSKNEMAARHSYYINLYNSNVDATNPKSKGELLRQVKKWEKAQQSDEVKKANLIKKSLNSPEGIKSYVCKYGGQFADLTKQAINNKKRKEMSR</sequence>
<feature type="domain" description="SAP" evidence="8">
    <location>
        <begin position="238"/>
        <end position="272"/>
    </location>
</feature>
<keyword evidence="2" id="KW-0479">Metal-binding</keyword>
<feature type="region of interest" description="Disordered" evidence="6">
    <location>
        <begin position="192"/>
        <end position="227"/>
    </location>
</feature>
<comment type="caution">
    <text evidence="9">The sequence shown here is derived from an EMBL/GenBank/DDBJ whole genome shotgun (WGS) entry which is preliminary data.</text>
</comment>
<evidence type="ECO:0000256" key="4">
    <source>
        <dbReference type="ARBA" id="ARBA00022833"/>
    </source>
</evidence>
<dbReference type="InterPro" id="IPR001841">
    <property type="entry name" value="Znf_RING"/>
</dbReference>
<dbReference type="GO" id="GO:0006513">
    <property type="term" value="P:protein monoubiquitination"/>
    <property type="evidence" value="ECO:0007669"/>
    <property type="project" value="InterPro"/>
</dbReference>
<dbReference type="InterPro" id="IPR013083">
    <property type="entry name" value="Znf_RING/FYVE/PHD"/>
</dbReference>
<reference evidence="9" key="1">
    <citation type="submission" date="2019-10" db="EMBL/GenBank/DDBJ databases">
        <title>Conservation and host-specific expression of non-tandemly repeated heterogenous ribosome RNA gene in arbuscular mycorrhizal fungi.</title>
        <authorList>
            <person name="Maeda T."/>
            <person name="Kobayashi Y."/>
            <person name="Nakagawa T."/>
            <person name="Ezawa T."/>
            <person name="Yamaguchi K."/>
            <person name="Bino T."/>
            <person name="Nishimoto Y."/>
            <person name="Shigenobu S."/>
            <person name="Kawaguchi M."/>
        </authorList>
    </citation>
    <scope>NUCLEOTIDE SEQUENCE</scope>
    <source>
        <strain evidence="9">HR1</strain>
    </source>
</reference>
<dbReference type="InterPro" id="IPR039577">
    <property type="entry name" value="Rad18"/>
</dbReference>
<dbReference type="PROSITE" id="PS50800">
    <property type="entry name" value="SAP"/>
    <property type="match status" value="1"/>
</dbReference>
<keyword evidence="4" id="KW-0862">Zinc</keyword>
<dbReference type="PROSITE" id="PS00518">
    <property type="entry name" value="ZF_RING_1"/>
    <property type="match status" value="1"/>
</dbReference>
<dbReference type="Pfam" id="PF13445">
    <property type="entry name" value="zf-RING_UBOX"/>
    <property type="match status" value="1"/>
</dbReference>
<evidence type="ECO:0000256" key="6">
    <source>
        <dbReference type="SAM" id="MobiDB-lite"/>
    </source>
</evidence>
<evidence type="ECO:0000313" key="9">
    <source>
        <dbReference type="EMBL" id="GES74822.1"/>
    </source>
</evidence>
<dbReference type="InterPro" id="IPR017907">
    <property type="entry name" value="Znf_RING_CS"/>
</dbReference>
<dbReference type="GO" id="GO:0097505">
    <property type="term" value="C:Rad6-Rad18 complex"/>
    <property type="evidence" value="ECO:0007669"/>
    <property type="project" value="TreeGrafter"/>
</dbReference>
<dbReference type="SUPFAM" id="SSF57850">
    <property type="entry name" value="RING/U-box"/>
    <property type="match status" value="1"/>
</dbReference>
<evidence type="ECO:0000313" key="10">
    <source>
        <dbReference type="Proteomes" id="UP000615446"/>
    </source>
</evidence>
<evidence type="ECO:0000256" key="3">
    <source>
        <dbReference type="ARBA" id="ARBA00022771"/>
    </source>
</evidence>
<dbReference type="GO" id="GO:0008270">
    <property type="term" value="F:zinc ion binding"/>
    <property type="evidence" value="ECO:0007669"/>
    <property type="project" value="UniProtKB-KW"/>
</dbReference>
<gene>
    <name evidence="9" type="ORF">RCL2_000228600</name>
</gene>
<evidence type="ECO:0000259" key="8">
    <source>
        <dbReference type="PROSITE" id="PS50800"/>
    </source>
</evidence>
<protein>
    <recommendedName>
        <fullName evidence="1">Postreplication repair E3 ubiquitin-protein ligase RAD18</fullName>
    </recommendedName>
</protein>
<evidence type="ECO:0000256" key="2">
    <source>
        <dbReference type="ARBA" id="ARBA00022723"/>
    </source>
</evidence>
<evidence type="ECO:0000256" key="1">
    <source>
        <dbReference type="ARBA" id="ARBA00015551"/>
    </source>
</evidence>
<dbReference type="SMART" id="SM00184">
    <property type="entry name" value="RING"/>
    <property type="match status" value="1"/>
</dbReference>
<dbReference type="GO" id="GO:0003697">
    <property type="term" value="F:single-stranded DNA binding"/>
    <property type="evidence" value="ECO:0007669"/>
    <property type="project" value="InterPro"/>
</dbReference>
<proteinExistence type="predicted"/>
<dbReference type="Gene3D" id="3.30.40.10">
    <property type="entry name" value="Zinc/RING finger domain, C3HC4 (zinc finger)"/>
    <property type="match status" value="1"/>
</dbReference>
<feature type="compositionally biased region" description="Basic and acidic residues" evidence="6">
    <location>
        <begin position="192"/>
        <end position="203"/>
    </location>
</feature>
<evidence type="ECO:0000256" key="5">
    <source>
        <dbReference type="PROSITE-ProRule" id="PRU00175"/>
    </source>
</evidence>
<dbReference type="EMBL" id="BLAL01000012">
    <property type="protein sequence ID" value="GES74822.1"/>
    <property type="molecule type" value="Genomic_DNA"/>
</dbReference>
<keyword evidence="3 5" id="KW-0863">Zinc-finger</keyword>